<protein>
    <recommendedName>
        <fullName evidence="1">YcaO domain-containing protein</fullName>
    </recommendedName>
</protein>
<dbReference type="AlphaFoldDB" id="A0A7C4P1E9"/>
<organism evidence="2">
    <name type="scientific">Thermodesulfobacterium geofontis</name>
    <dbReference type="NCBI Taxonomy" id="1295609"/>
    <lineage>
        <taxon>Bacteria</taxon>
        <taxon>Pseudomonadati</taxon>
        <taxon>Thermodesulfobacteriota</taxon>
        <taxon>Thermodesulfobacteria</taxon>
        <taxon>Thermodesulfobacteriales</taxon>
        <taxon>Thermodesulfobacteriaceae</taxon>
        <taxon>Thermodesulfobacterium</taxon>
    </lineage>
</organism>
<dbReference type="NCBIfam" id="TIGR00702">
    <property type="entry name" value="YcaO-type kinase domain"/>
    <property type="match status" value="1"/>
</dbReference>
<dbReference type="Gene3D" id="3.30.160.660">
    <property type="match status" value="1"/>
</dbReference>
<reference evidence="2" key="1">
    <citation type="journal article" date="2020" name="mSystems">
        <title>Genome- and Community-Level Interaction Insights into Carbon Utilization and Element Cycling Functions of Hydrothermarchaeota in Hydrothermal Sediment.</title>
        <authorList>
            <person name="Zhou Z."/>
            <person name="Liu Y."/>
            <person name="Xu W."/>
            <person name="Pan J."/>
            <person name="Luo Z.H."/>
            <person name="Li M."/>
        </authorList>
    </citation>
    <scope>NUCLEOTIDE SEQUENCE [LARGE SCALE GENOMIC DNA]</scope>
    <source>
        <strain evidence="2">SpSt-6</strain>
    </source>
</reference>
<dbReference type="EMBL" id="DSZN01000144">
    <property type="protein sequence ID" value="HGQ86487.1"/>
    <property type="molecule type" value="Genomic_DNA"/>
</dbReference>
<evidence type="ECO:0000313" key="2">
    <source>
        <dbReference type="EMBL" id="HGQ86487.1"/>
    </source>
</evidence>
<dbReference type="SMART" id="SM00028">
    <property type="entry name" value="TPR"/>
    <property type="match status" value="2"/>
</dbReference>
<gene>
    <name evidence="2" type="ORF">ENT66_09600</name>
</gene>
<accession>A0A7C4P1E9</accession>
<dbReference type="PANTHER" id="PTHR37809:SF1">
    <property type="entry name" value="RIBOSOMAL PROTEIN S12 METHYLTHIOTRANSFERASE ACCESSORY FACTOR YCAO"/>
    <property type="match status" value="1"/>
</dbReference>
<sequence>MLKSCLKKYTYAQEKACSPIETIEKVFKKLNQTEKPILKEVLRIDNLDRIGIPIYLCKVEEEISKSLGVGDSFGKGITPEQAEASALMELVERYSNFSFLLNANPFIDSYINLKGNTIPLESLLFPLHSVFRENSFLEKLKNIKLRWVEAYDLIESKKVIFPLYWFYRIYGTTGWAAGNTLEEATLQALCEIIERHCISIVMEERLKVPTIEIDSIENPLIKDSLKKILSSGIEIFIKDFSLDLGVSTVAIIAYDSLAPTPTLKVYGAAGTHPNPNIALIRAITELVQHRAQVLYREFILNKPGGPTFCFLKFKDLDDAKFLLKGEKISFEHLPYFSHPDFKVEIEYILNKISEKGLKAYLVETTHPVLGISSVIVHIPGARLNRPSTKLHPYLLIARQLMDIEFYKEALFYIEKAFEEAPSYKKLPQILSQAATCAKLAGEYKKSMEYYENLLEIYPQLIGSSKFVNEFINIVESFFADSNIKA</sequence>
<dbReference type="Gene3D" id="3.30.40.250">
    <property type="match status" value="1"/>
</dbReference>
<dbReference type="SUPFAM" id="SSF48452">
    <property type="entry name" value="TPR-like"/>
    <property type="match status" value="1"/>
</dbReference>
<dbReference type="Pfam" id="PF02624">
    <property type="entry name" value="YcaO"/>
    <property type="match status" value="1"/>
</dbReference>
<dbReference type="Gene3D" id="3.30.1330.230">
    <property type="match status" value="1"/>
</dbReference>
<dbReference type="PROSITE" id="PS51664">
    <property type="entry name" value="YCAO"/>
    <property type="match status" value="1"/>
</dbReference>
<dbReference type="InterPro" id="IPR011990">
    <property type="entry name" value="TPR-like_helical_dom_sf"/>
</dbReference>
<dbReference type="InterPro" id="IPR019734">
    <property type="entry name" value="TPR_rpt"/>
</dbReference>
<name>A0A7C4P1E9_9BACT</name>
<proteinExistence type="predicted"/>
<dbReference type="InterPro" id="IPR003776">
    <property type="entry name" value="YcaO-like_dom"/>
</dbReference>
<evidence type="ECO:0000259" key="1">
    <source>
        <dbReference type="PROSITE" id="PS51664"/>
    </source>
</evidence>
<comment type="caution">
    <text evidence="2">The sequence shown here is derived from an EMBL/GenBank/DDBJ whole genome shotgun (WGS) entry which is preliminary data.</text>
</comment>
<dbReference type="PANTHER" id="PTHR37809">
    <property type="entry name" value="RIBOSOMAL PROTEIN S12 METHYLTHIOTRANSFERASE ACCESSORY FACTOR YCAO"/>
    <property type="match status" value="1"/>
</dbReference>
<feature type="domain" description="YcaO" evidence="1">
    <location>
        <begin position="74"/>
        <end position="431"/>
    </location>
</feature>
<dbReference type="Gene3D" id="1.25.40.10">
    <property type="entry name" value="Tetratricopeptide repeat domain"/>
    <property type="match status" value="1"/>
</dbReference>